<feature type="transmembrane region" description="Helical" evidence="4">
    <location>
        <begin position="246"/>
        <end position="266"/>
    </location>
</feature>
<feature type="transmembrane region" description="Helical" evidence="4">
    <location>
        <begin position="311"/>
        <end position="331"/>
    </location>
</feature>
<feature type="transmembrane region" description="Helical" evidence="4">
    <location>
        <begin position="20"/>
        <end position="41"/>
    </location>
</feature>
<evidence type="ECO:0000259" key="5">
    <source>
        <dbReference type="PROSITE" id="PS50850"/>
    </source>
</evidence>
<dbReference type="Gene3D" id="1.20.1250.20">
    <property type="entry name" value="MFS general substrate transporter like domains"/>
    <property type="match status" value="2"/>
</dbReference>
<evidence type="ECO:0000256" key="4">
    <source>
        <dbReference type="SAM" id="Phobius"/>
    </source>
</evidence>
<dbReference type="GO" id="GO:0022857">
    <property type="term" value="F:transmembrane transporter activity"/>
    <property type="evidence" value="ECO:0007669"/>
    <property type="project" value="InterPro"/>
</dbReference>
<evidence type="ECO:0000256" key="3">
    <source>
        <dbReference type="ARBA" id="ARBA00022475"/>
    </source>
</evidence>
<dbReference type="CDD" id="cd17477">
    <property type="entry name" value="MFS_YcaD_like"/>
    <property type="match status" value="1"/>
</dbReference>
<comment type="subcellular location">
    <subcellularLocation>
        <location evidence="1">Cell membrane</location>
        <topology evidence="1">Multi-pass membrane protein</topology>
    </subcellularLocation>
</comment>
<feature type="transmembrane region" description="Helical" evidence="4">
    <location>
        <begin position="78"/>
        <end position="100"/>
    </location>
</feature>
<dbReference type="PROSITE" id="PS50850">
    <property type="entry name" value="MFS"/>
    <property type="match status" value="1"/>
</dbReference>
<dbReference type="GO" id="GO:0005886">
    <property type="term" value="C:plasma membrane"/>
    <property type="evidence" value="ECO:0007669"/>
    <property type="project" value="UniProtKB-SubCell"/>
</dbReference>
<dbReference type="EMBL" id="CAFBLP010000008">
    <property type="protein sequence ID" value="CAB4865368.1"/>
    <property type="molecule type" value="Genomic_DNA"/>
</dbReference>
<proteinExistence type="predicted"/>
<dbReference type="InterPro" id="IPR036259">
    <property type="entry name" value="MFS_trans_sf"/>
</dbReference>
<evidence type="ECO:0000256" key="2">
    <source>
        <dbReference type="ARBA" id="ARBA00022448"/>
    </source>
</evidence>
<dbReference type="PANTHER" id="PTHR23521:SF2">
    <property type="entry name" value="TRANSPORTER MFS SUPERFAMILY"/>
    <property type="match status" value="1"/>
</dbReference>
<feature type="transmembrane region" description="Helical" evidence="4">
    <location>
        <begin position="112"/>
        <end position="133"/>
    </location>
</feature>
<name>A0A6J7D881_9ZZZZ</name>
<keyword evidence="2" id="KW-0813">Transport</keyword>
<dbReference type="PANTHER" id="PTHR23521">
    <property type="entry name" value="TRANSPORTER MFS SUPERFAMILY"/>
    <property type="match status" value="1"/>
</dbReference>
<sequence length="370" mass="38479">MGSGLLSSLMGVRSKRAGISAGVMGVAMAMYYVGFVAGIPAMTRIHERISRRWQFVCCTTAMGLGSAAYGLIVHPVAWLGLRFATGFCIAGCYLVVESWLHDISHNDIRGKVMGAYVGVASAGMAMGQLILSVVDPSSWVPFAIAGAITGMAWVPLFAVKVGGGERHQRTGTLTMLEVARLVPSGIIGFLLVGLTQGCLLMMASVYAARAGLSAGQVALFVGAITAGAVLLQIPIGVIADRVSRRLVMVVLCVVASLLCLVLLNTAPGTAPAYLLAFALGGFSAPLYALGNAYTHDWLPPGQGVPASSALLSTYSLGAVFGPLLAAVSMTMFGTSGFFWALLIAHSMLALFMAYRIVVAPDRAFVPIGVD</sequence>
<dbReference type="InterPro" id="IPR047200">
    <property type="entry name" value="MFS_YcaD-like"/>
</dbReference>
<dbReference type="InterPro" id="IPR020846">
    <property type="entry name" value="MFS_dom"/>
</dbReference>
<feature type="transmembrane region" description="Helical" evidence="4">
    <location>
        <begin position="139"/>
        <end position="159"/>
    </location>
</feature>
<protein>
    <submittedName>
        <fullName evidence="6">Unannotated protein</fullName>
    </submittedName>
</protein>
<feature type="transmembrane region" description="Helical" evidence="4">
    <location>
        <begin position="180"/>
        <end position="205"/>
    </location>
</feature>
<keyword evidence="4" id="KW-1133">Transmembrane helix</keyword>
<feature type="transmembrane region" description="Helical" evidence="4">
    <location>
        <begin position="272"/>
        <end position="290"/>
    </location>
</feature>
<keyword evidence="4" id="KW-0472">Membrane</keyword>
<keyword evidence="4" id="KW-0812">Transmembrane</keyword>
<dbReference type="Pfam" id="PF07690">
    <property type="entry name" value="MFS_1"/>
    <property type="match status" value="2"/>
</dbReference>
<evidence type="ECO:0000313" key="6">
    <source>
        <dbReference type="EMBL" id="CAB4865368.1"/>
    </source>
</evidence>
<accession>A0A6J7D881</accession>
<organism evidence="6">
    <name type="scientific">freshwater metagenome</name>
    <dbReference type="NCBI Taxonomy" id="449393"/>
    <lineage>
        <taxon>unclassified sequences</taxon>
        <taxon>metagenomes</taxon>
        <taxon>ecological metagenomes</taxon>
    </lineage>
</organism>
<dbReference type="SUPFAM" id="SSF103473">
    <property type="entry name" value="MFS general substrate transporter"/>
    <property type="match status" value="1"/>
</dbReference>
<dbReference type="InterPro" id="IPR011701">
    <property type="entry name" value="MFS"/>
</dbReference>
<evidence type="ECO:0000256" key="1">
    <source>
        <dbReference type="ARBA" id="ARBA00004651"/>
    </source>
</evidence>
<dbReference type="AlphaFoldDB" id="A0A6J7D881"/>
<gene>
    <name evidence="6" type="ORF">UFOPK3376_00509</name>
</gene>
<reference evidence="6" key="1">
    <citation type="submission" date="2020-05" db="EMBL/GenBank/DDBJ databases">
        <authorList>
            <person name="Chiriac C."/>
            <person name="Salcher M."/>
            <person name="Ghai R."/>
            <person name="Kavagutti S V."/>
        </authorList>
    </citation>
    <scope>NUCLEOTIDE SEQUENCE</scope>
</reference>
<feature type="transmembrane region" description="Helical" evidence="4">
    <location>
        <begin position="217"/>
        <end position="239"/>
    </location>
</feature>
<feature type="transmembrane region" description="Helical" evidence="4">
    <location>
        <begin position="53"/>
        <end position="72"/>
    </location>
</feature>
<feature type="transmembrane region" description="Helical" evidence="4">
    <location>
        <begin position="337"/>
        <end position="357"/>
    </location>
</feature>
<keyword evidence="3" id="KW-1003">Cell membrane</keyword>
<feature type="domain" description="Major facilitator superfamily (MFS) profile" evidence="5">
    <location>
        <begin position="181"/>
        <end position="370"/>
    </location>
</feature>